<dbReference type="InterPro" id="IPR047640">
    <property type="entry name" value="RpiR-like"/>
</dbReference>
<organism evidence="6 7">
    <name type="scientific">Spiroplasma poulsonii</name>
    <dbReference type="NCBI Taxonomy" id="2138"/>
    <lineage>
        <taxon>Bacteria</taxon>
        <taxon>Bacillati</taxon>
        <taxon>Mycoplasmatota</taxon>
        <taxon>Mollicutes</taxon>
        <taxon>Entomoplasmatales</taxon>
        <taxon>Spiroplasmataceae</taxon>
        <taxon>Spiroplasma</taxon>
    </lineage>
</organism>
<dbReference type="Proteomes" id="UP000274545">
    <property type="component" value="Unassembled WGS sequence"/>
</dbReference>
<evidence type="ECO:0000259" key="5">
    <source>
        <dbReference type="PROSITE" id="PS51464"/>
    </source>
</evidence>
<comment type="caution">
    <text evidence="6">The sequence shown here is derived from an EMBL/GenBank/DDBJ whole genome shotgun (WGS) entry which is preliminary data.</text>
</comment>
<dbReference type="SUPFAM" id="SSF46689">
    <property type="entry name" value="Homeodomain-like"/>
    <property type="match status" value="1"/>
</dbReference>
<keyword evidence="3" id="KW-0804">Transcription</keyword>
<dbReference type="EMBL" id="RAHC01000001">
    <property type="protein sequence ID" value="RUP78280.1"/>
    <property type="molecule type" value="Genomic_DNA"/>
</dbReference>
<dbReference type="PANTHER" id="PTHR30514:SF21">
    <property type="entry name" value="RPIR-FAMILY TRANSCRIPTIONAL REGULATOR"/>
    <property type="match status" value="1"/>
</dbReference>
<protein>
    <submittedName>
        <fullName evidence="6">MurR/RpiR family transcriptional regulator</fullName>
    </submittedName>
</protein>
<keyword evidence="1" id="KW-0805">Transcription regulation</keyword>
<evidence type="ECO:0000256" key="3">
    <source>
        <dbReference type="ARBA" id="ARBA00023163"/>
    </source>
</evidence>
<dbReference type="GO" id="GO:0003677">
    <property type="term" value="F:DNA binding"/>
    <property type="evidence" value="ECO:0007669"/>
    <property type="project" value="UniProtKB-KW"/>
</dbReference>
<evidence type="ECO:0000313" key="6">
    <source>
        <dbReference type="EMBL" id="RUP78280.1"/>
    </source>
</evidence>
<evidence type="ECO:0000259" key="4">
    <source>
        <dbReference type="PROSITE" id="PS51071"/>
    </source>
</evidence>
<dbReference type="PANTHER" id="PTHR30514">
    <property type="entry name" value="GLUCOKINASE"/>
    <property type="match status" value="1"/>
</dbReference>
<feature type="domain" description="SIS" evidence="5">
    <location>
        <begin position="116"/>
        <end position="258"/>
    </location>
</feature>
<dbReference type="Gene3D" id="3.40.50.10490">
    <property type="entry name" value="Glucose-6-phosphate isomerase like protein, domain 1"/>
    <property type="match status" value="1"/>
</dbReference>
<dbReference type="GO" id="GO:0003700">
    <property type="term" value="F:DNA-binding transcription factor activity"/>
    <property type="evidence" value="ECO:0007669"/>
    <property type="project" value="InterPro"/>
</dbReference>
<dbReference type="InterPro" id="IPR046348">
    <property type="entry name" value="SIS_dom_sf"/>
</dbReference>
<accession>A0A3S0SFQ6</accession>
<dbReference type="PROSITE" id="PS51464">
    <property type="entry name" value="SIS"/>
    <property type="match status" value="1"/>
</dbReference>
<dbReference type="InterPro" id="IPR009057">
    <property type="entry name" value="Homeodomain-like_sf"/>
</dbReference>
<dbReference type="PROSITE" id="PS51071">
    <property type="entry name" value="HTH_RPIR"/>
    <property type="match status" value="1"/>
</dbReference>
<evidence type="ECO:0000256" key="1">
    <source>
        <dbReference type="ARBA" id="ARBA00023015"/>
    </source>
</evidence>
<dbReference type="RefSeq" id="WP_127092569.1">
    <property type="nucleotide sequence ID" value="NZ_RAHC01000001.1"/>
</dbReference>
<dbReference type="GO" id="GO:0097367">
    <property type="term" value="F:carbohydrate derivative binding"/>
    <property type="evidence" value="ECO:0007669"/>
    <property type="project" value="InterPro"/>
</dbReference>
<name>A0A3S0SFQ6_9MOLU</name>
<feature type="domain" description="HTH rpiR-type" evidence="4">
    <location>
        <begin position="4"/>
        <end position="80"/>
    </location>
</feature>
<evidence type="ECO:0000313" key="7">
    <source>
        <dbReference type="Proteomes" id="UP000274545"/>
    </source>
</evidence>
<dbReference type="InterPro" id="IPR001347">
    <property type="entry name" value="SIS_dom"/>
</dbReference>
<dbReference type="InterPro" id="IPR000281">
    <property type="entry name" value="HTH_RpiR"/>
</dbReference>
<dbReference type="CDD" id="cd05013">
    <property type="entry name" value="SIS_RpiR"/>
    <property type="match status" value="1"/>
</dbReference>
<gene>
    <name evidence="6" type="ORF">D6D54_02170</name>
</gene>
<dbReference type="AlphaFoldDB" id="A0A3S0SFQ6"/>
<proteinExistence type="predicted"/>
<sequence length="276" mass="31234">MENISILSKLSMIQGSCTKKEVKIANYIRDNVRNIRNIKIEELSKATGIGYSPIYSLIDKLGFKGYRDFIIAIVAEQERLETNNLNLDATENIFLYYQDILQRNNQIFYSDKLLETVTLLKKAKAIYLVGVGNTGLAVKELANRLFSFGFACSNLVEDENNTIMRASLMQPDDLLICMSLEGKTQAVVAAAKEAKNNGANVVAVTSKYNSDLSKYADVNHIVVSSSLYEKSEIFISVLLPLIYWNDNLIQVLLSMDKDRQYLENKVKSNKILKKYR</sequence>
<dbReference type="Gene3D" id="1.10.10.10">
    <property type="entry name" value="Winged helix-like DNA-binding domain superfamily/Winged helix DNA-binding domain"/>
    <property type="match status" value="1"/>
</dbReference>
<dbReference type="InterPro" id="IPR036388">
    <property type="entry name" value="WH-like_DNA-bd_sf"/>
</dbReference>
<dbReference type="Pfam" id="PF01418">
    <property type="entry name" value="HTH_6"/>
    <property type="match status" value="1"/>
</dbReference>
<evidence type="ECO:0000256" key="2">
    <source>
        <dbReference type="ARBA" id="ARBA00023125"/>
    </source>
</evidence>
<dbReference type="SUPFAM" id="SSF53697">
    <property type="entry name" value="SIS domain"/>
    <property type="match status" value="1"/>
</dbReference>
<reference evidence="6 7" key="1">
    <citation type="journal article" date="2019" name="Genome Biol. Evol.">
        <title>Toxin and genome evolution in a Drosophila defensive symbiosis.</title>
        <authorList>
            <person name="Ballinger M.J."/>
            <person name="Gawryluk R.M."/>
            <person name="Perlman S.J."/>
        </authorList>
    </citation>
    <scope>NUCLEOTIDE SEQUENCE [LARGE SCALE GENOMIC DNA]</scope>
    <source>
        <strain evidence="7">sNeo</strain>
    </source>
</reference>
<dbReference type="Pfam" id="PF01380">
    <property type="entry name" value="SIS"/>
    <property type="match status" value="1"/>
</dbReference>
<dbReference type="InterPro" id="IPR035472">
    <property type="entry name" value="RpiR-like_SIS"/>
</dbReference>
<keyword evidence="2" id="KW-0238">DNA-binding</keyword>
<dbReference type="GO" id="GO:1901135">
    <property type="term" value="P:carbohydrate derivative metabolic process"/>
    <property type="evidence" value="ECO:0007669"/>
    <property type="project" value="InterPro"/>
</dbReference>